<dbReference type="InterPro" id="IPR024624">
    <property type="entry name" value="Pyridox_Oxase_Alr4036_FMN-bd"/>
</dbReference>
<sequence length="312" mass="33541">MAAAQAPAPWRALFGAHLRSLGSSPVFTLANLHPATQADGAPSPALPCLPRARTCVFRGMWADPLPDRSGGHANPAPRNPTGVYASDLLVFTTDARSEKAGDMFDSAPAGDVEASGGATGGGGPVEAVFWIDRDPWTGTAIRTQWRVRGHAWVLGPGPAVDRAGAEGEEEEEKRDDGARRVREALLRRMRRLGEPGGEGERAWSFEREVTAHFGNLSPLMRGSFRGPPPGTPLAYHTAGGEGVGQVVEDVNDPAARANFRVVVIVPEEVDQVDLSDERKPRRWLYVYRGEKEGSKLPGGEMAGGWEKVEVWP</sequence>
<dbReference type="GeneID" id="98125921"/>
<feature type="domain" description="Pyridoxamine 5'-phosphate oxidase Alr4036 family FMN-binding" evidence="2">
    <location>
        <begin position="8"/>
        <end position="154"/>
    </location>
</feature>
<dbReference type="PANTHER" id="PTHR28243">
    <property type="entry name" value="AGL049CP"/>
    <property type="match status" value="1"/>
</dbReference>
<dbReference type="PANTHER" id="PTHR28243:SF1">
    <property type="entry name" value="PYRIDOXAMINE 5'-PHOSPHATE OXIDASE ALR4036 FAMILY FMN-BINDING DOMAIN-CONTAINING PROTEIN"/>
    <property type="match status" value="1"/>
</dbReference>
<keyword evidence="4" id="KW-1185">Reference proteome</keyword>
<evidence type="ECO:0000259" key="2">
    <source>
        <dbReference type="Pfam" id="PF12766"/>
    </source>
</evidence>
<dbReference type="Proteomes" id="UP001600064">
    <property type="component" value="Unassembled WGS sequence"/>
</dbReference>
<accession>A0ABR4DAV8</accession>
<name>A0ABR4DAV8_9PEZI</name>
<protein>
    <recommendedName>
        <fullName evidence="2">Pyridoxamine 5'-phosphate oxidase Alr4036 family FMN-binding domain-containing protein</fullName>
    </recommendedName>
</protein>
<feature type="region of interest" description="Disordered" evidence="1">
    <location>
        <begin position="101"/>
        <end position="121"/>
    </location>
</feature>
<reference evidence="3 4" key="1">
    <citation type="journal article" date="2024" name="Commun. Biol.">
        <title>Comparative genomic analysis of thermophilic fungi reveals convergent evolutionary adaptations and gene losses.</title>
        <authorList>
            <person name="Steindorff A.S."/>
            <person name="Aguilar-Pontes M.V."/>
            <person name="Robinson A.J."/>
            <person name="Andreopoulos B."/>
            <person name="LaButti K."/>
            <person name="Kuo A."/>
            <person name="Mondo S."/>
            <person name="Riley R."/>
            <person name="Otillar R."/>
            <person name="Haridas S."/>
            <person name="Lipzen A."/>
            <person name="Grimwood J."/>
            <person name="Schmutz J."/>
            <person name="Clum A."/>
            <person name="Reid I.D."/>
            <person name="Moisan M.C."/>
            <person name="Butler G."/>
            <person name="Nguyen T.T.M."/>
            <person name="Dewar K."/>
            <person name="Conant G."/>
            <person name="Drula E."/>
            <person name="Henrissat B."/>
            <person name="Hansel C."/>
            <person name="Singer S."/>
            <person name="Hutchinson M.I."/>
            <person name="de Vries R.P."/>
            <person name="Natvig D.O."/>
            <person name="Powell A.J."/>
            <person name="Tsang A."/>
            <person name="Grigoriev I.V."/>
        </authorList>
    </citation>
    <scope>NUCLEOTIDE SEQUENCE [LARGE SCALE GENOMIC DNA]</scope>
    <source>
        <strain evidence="3 4">ATCC 22073</strain>
    </source>
</reference>
<dbReference type="Gene3D" id="2.30.110.10">
    <property type="entry name" value="Electron Transport, Fmn-binding Protein, Chain A"/>
    <property type="match status" value="1"/>
</dbReference>
<dbReference type="RefSeq" id="XP_070866203.1">
    <property type="nucleotide sequence ID" value="XM_071011277.1"/>
</dbReference>
<dbReference type="InterPro" id="IPR012349">
    <property type="entry name" value="Split_barrel_FMN-bd"/>
</dbReference>
<organism evidence="3 4">
    <name type="scientific">Remersonia thermophila</name>
    <dbReference type="NCBI Taxonomy" id="72144"/>
    <lineage>
        <taxon>Eukaryota</taxon>
        <taxon>Fungi</taxon>
        <taxon>Dikarya</taxon>
        <taxon>Ascomycota</taxon>
        <taxon>Pezizomycotina</taxon>
        <taxon>Sordariomycetes</taxon>
        <taxon>Sordariomycetidae</taxon>
        <taxon>Sordariales</taxon>
        <taxon>Sordariales incertae sedis</taxon>
        <taxon>Remersonia</taxon>
    </lineage>
</organism>
<evidence type="ECO:0000256" key="1">
    <source>
        <dbReference type="SAM" id="MobiDB-lite"/>
    </source>
</evidence>
<proteinExistence type="predicted"/>
<comment type="caution">
    <text evidence="3">The sequence shown here is derived from an EMBL/GenBank/DDBJ whole genome shotgun (WGS) entry which is preliminary data.</text>
</comment>
<evidence type="ECO:0000313" key="4">
    <source>
        <dbReference type="Proteomes" id="UP001600064"/>
    </source>
</evidence>
<dbReference type="SUPFAM" id="SSF50475">
    <property type="entry name" value="FMN-binding split barrel"/>
    <property type="match status" value="1"/>
</dbReference>
<dbReference type="Pfam" id="PF12766">
    <property type="entry name" value="Pyridox_oxase_2"/>
    <property type="match status" value="1"/>
</dbReference>
<dbReference type="EMBL" id="JAZGUE010000004">
    <property type="protein sequence ID" value="KAL2267476.1"/>
    <property type="molecule type" value="Genomic_DNA"/>
</dbReference>
<feature type="region of interest" description="Disordered" evidence="1">
    <location>
        <begin position="158"/>
        <end position="177"/>
    </location>
</feature>
<gene>
    <name evidence="3" type="ORF">VTJ83DRAFT_4753</name>
</gene>
<evidence type="ECO:0000313" key="3">
    <source>
        <dbReference type="EMBL" id="KAL2267476.1"/>
    </source>
</evidence>